<reference evidence="2" key="2">
    <citation type="submission" date="2018-03" db="EMBL/GenBank/DDBJ databases">
        <title>The Triticum urartu genome reveals the dynamic nature of wheat genome evolution.</title>
        <authorList>
            <person name="Ling H."/>
            <person name="Ma B."/>
            <person name="Shi X."/>
            <person name="Liu H."/>
            <person name="Dong L."/>
            <person name="Sun H."/>
            <person name="Cao Y."/>
            <person name="Gao Q."/>
            <person name="Zheng S."/>
            <person name="Li Y."/>
            <person name="Yu Y."/>
            <person name="Du H."/>
            <person name="Qi M."/>
            <person name="Li Y."/>
            <person name="Yu H."/>
            <person name="Cui Y."/>
            <person name="Wang N."/>
            <person name="Chen C."/>
            <person name="Wu H."/>
            <person name="Zhao Y."/>
            <person name="Zhang J."/>
            <person name="Li Y."/>
            <person name="Zhou W."/>
            <person name="Zhang B."/>
            <person name="Hu W."/>
            <person name="Eijk M."/>
            <person name="Tang J."/>
            <person name="Witsenboer H."/>
            <person name="Zhao S."/>
            <person name="Li Z."/>
            <person name="Zhang A."/>
            <person name="Wang D."/>
            <person name="Liang C."/>
        </authorList>
    </citation>
    <scope>NUCLEOTIDE SEQUENCE [LARGE SCALE GENOMIC DNA]</scope>
    <source>
        <strain evidence="2">cv. G1812</strain>
    </source>
</reference>
<dbReference type="EnsemblPlants" id="TuG1812G0400003527.01.T01">
    <property type="protein sequence ID" value="TuG1812G0400003527.01.T01.cds314185"/>
    <property type="gene ID" value="TuG1812G0400003527.01"/>
</dbReference>
<reference evidence="2" key="3">
    <citation type="submission" date="2022-06" db="UniProtKB">
        <authorList>
            <consortium name="EnsemblPlants"/>
        </authorList>
    </citation>
    <scope>IDENTIFICATION</scope>
</reference>
<dbReference type="AlphaFoldDB" id="A0A8R7Q6M3"/>
<organism evidence="2 3">
    <name type="scientific">Triticum urartu</name>
    <name type="common">Red wild einkorn</name>
    <name type="synonym">Crithodium urartu</name>
    <dbReference type="NCBI Taxonomy" id="4572"/>
    <lineage>
        <taxon>Eukaryota</taxon>
        <taxon>Viridiplantae</taxon>
        <taxon>Streptophyta</taxon>
        <taxon>Embryophyta</taxon>
        <taxon>Tracheophyta</taxon>
        <taxon>Spermatophyta</taxon>
        <taxon>Magnoliopsida</taxon>
        <taxon>Liliopsida</taxon>
        <taxon>Poales</taxon>
        <taxon>Poaceae</taxon>
        <taxon>BOP clade</taxon>
        <taxon>Pooideae</taxon>
        <taxon>Triticodae</taxon>
        <taxon>Triticeae</taxon>
        <taxon>Triticinae</taxon>
        <taxon>Triticum</taxon>
    </lineage>
</organism>
<proteinExistence type="predicted"/>
<keyword evidence="3" id="KW-1185">Reference proteome</keyword>
<sequence length="184" mass="18862">MSLTSPVRFLQLIVQADTSVMARSASTLATTWAWTFMAAVAPWSFFMADFMVTLQLLRQTLKSGTEALNPGSLPSKMVDATAPASVAASMATATSEEKSTVPGAPAMSAPRGETDASVVWMSRRRGPSSLTQCAGKGPSLHVVTSGLAPGGARPAAAAAAAGRRRTARASASTVGAAICFSLEL</sequence>
<name>A0A8R7Q6M3_TRIUA</name>
<evidence type="ECO:0000313" key="3">
    <source>
        <dbReference type="Proteomes" id="UP000015106"/>
    </source>
</evidence>
<reference evidence="3" key="1">
    <citation type="journal article" date="2013" name="Nature">
        <title>Draft genome of the wheat A-genome progenitor Triticum urartu.</title>
        <authorList>
            <person name="Ling H.Q."/>
            <person name="Zhao S."/>
            <person name="Liu D."/>
            <person name="Wang J."/>
            <person name="Sun H."/>
            <person name="Zhang C."/>
            <person name="Fan H."/>
            <person name="Li D."/>
            <person name="Dong L."/>
            <person name="Tao Y."/>
            <person name="Gao C."/>
            <person name="Wu H."/>
            <person name="Li Y."/>
            <person name="Cui Y."/>
            <person name="Guo X."/>
            <person name="Zheng S."/>
            <person name="Wang B."/>
            <person name="Yu K."/>
            <person name="Liang Q."/>
            <person name="Yang W."/>
            <person name="Lou X."/>
            <person name="Chen J."/>
            <person name="Feng M."/>
            <person name="Jian J."/>
            <person name="Zhang X."/>
            <person name="Luo G."/>
            <person name="Jiang Y."/>
            <person name="Liu J."/>
            <person name="Wang Z."/>
            <person name="Sha Y."/>
            <person name="Zhang B."/>
            <person name="Wu H."/>
            <person name="Tang D."/>
            <person name="Shen Q."/>
            <person name="Xue P."/>
            <person name="Zou S."/>
            <person name="Wang X."/>
            <person name="Liu X."/>
            <person name="Wang F."/>
            <person name="Yang Y."/>
            <person name="An X."/>
            <person name="Dong Z."/>
            <person name="Zhang K."/>
            <person name="Zhang X."/>
            <person name="Luo M.C."/>
            <person name="Dvorak J."/>
            <person name="Tong Y."/>
            <person name="Wang J."/>
            <person name="Yang H."/>
            <person name="Li Z."/>
            <person name="Wang D."/>
            <person name="Zhang A."/>
            <person name="Wang J."/>
        </authorList>
    </citation>
    <scope>NUCLEOTIDE SEQUENCE</scope>
    <source>
        <strain evidence="3">cv. G1812</strain>
    </source>
</reference>
<protein>
    <submittedName>
        <fullName evidence="2">Uncharacterized protein</fullName>
    </submittedName>
</protein>
<evidence type="ECO:0000256" key="1">
    <source>
        <dbReference type="SAM" id="MobiDB-lite"/>
    </source>
</evidence>
<dbReference type="Proteomes" id="UP000015106">
    <property type="component" value="Chromosome 4"/>
</dbReference>
<evidence type="ECO:0000313" key="2">
    <source>
        <dbReference type="EnsemblPlants" id="TuG1812G0400003527.01.T01.cds314185"/>
    </source>
</evidence>
<accession>A0A8R7Q6M3</accession>
<dbReference type="Gramene" id="TuG1812G0400003527.01.T01">
    <property type="protein sequence ID" value="TuG1812G0400003527.01.T01.cds314185"/>
    <property type="gene ID" value="TuG1812G0400003527.01"/>
</dbReference>
<feature type="region of interest" description="Disordered" evidence="1">
    <location>
        <begin position="91"/>
        <end position="113"/>
    </location>
</feature>